<dbReference type="Gene3D" id="2.130.10.10">
    <property type="entry name" value="YVTN repeat-like/Quinoprotein amine dehydrogenase"/>
    <property type="match status" value="1"/>
</dbReference>
<gene>
    <name evidence="1" type="ORF">BEN49_22755</name>
</gene>
<sequence>MGTFPRIDRLLKRAAWNAAWRAGLLLLLALPARAQGEFNTWYFGQRAGLSFNGPAARVLTDGALRSGEGCAAVSDAQGNVLFYTNGVAAWNRAHRPLANGQDLGGFADSVRSEAFPNSATQGVTVVPKPGSVTEYYIFTVDAAENNLQRGLQYSVVDMSRQGGLGEVVRKAVPVPSPVGDGRLTEKLVAVRHANQQDIWVVVHGWNSNVFLSYLLTPAGLAAAPVLSAGGSVHAGGPNPRRDYNALGYMKVSPTGRRLASAQYGDGILEVFDFNYGTGVVSGPRRLPDAPSVLPRHYYGVEFSPDGNRLYAGADPVLYQYDLQAGTVQAVARVQFTTLWALQLGPDQKIYGALHSPFSVGGLGVIAAPNAAACQYTANAVPGFTAARSPREGLPNVLVRPPVPGEVLAHVRAAALRGVPGRGRFGVCRLALPASPT</sequence>
<organism evidence="1 2">
    <name type="scientific">Hymenobacter coccineus</name>
    <dbReference type="NCBI Taxonomy" id="1908235"/>
    <lineage>
        <taxon>Bacteria</taxon>
        <taxon>Pseudomonadati</taxon>
        <taxon>Bacteroidota</taxon>
        <taxon>Cytophagia</taxon>
        <taxon>Cytophagales</taxon>
        <taxon>Hymenobacteraceae</taxon>
        <taxon>Hymenobacter</taxon>
    </lineage>
</organism>
<proteinExistence type="predicted"/>
<dbReference type="InterPro" id="IPR015943">
    <property type="entry name" value="WD40/YVTN_repeat-like_dom_sf"/>
</dbReference>
<reference evidence="1 2" key="1">
    <citation type="submission" date="2016-08" db="EMBL/GenBank/DDBJ databases">
        <title>Hymenobacter coccineus sp. nov., Hymenobacter lapidarius sp. nov. and Hymenobacter glacialis sp. nov., isolated from Antarctic soil.</title>
        <authorList>
            <person name="Sedlacek I."/>
            <person name="Kralova S."/>
            <person name="Kyrova K."/>
            <person name="Maslanova I."/>
            <person name="Stankova E."/>
            <person name="Vrbovska V."/>
            <person name="Nemec M."/>
            <person name="Bartak M."/>
            <person name="Svec P."/>
            <person name="Busse H.-J."/>
            <person name="Pantucek R."/>
        </authorList>
    </citation>
    <scope>NUCLEOTIDE SEQUENCE [LARGE SCALE GENOMIC DNA]</scope>
    <source>
        <strain evidence="1 2">CCM 8649</strain>
    </source>
</reference>
<comment type="caution">
    <text evidence="1">The sequence shown here is derived from an EMBL/GenBank/DDBJ whole genome shotgun (WGS) entry which is preliminary data.</text>
</comment>
<dbReference type="SUPFAM" id="SSF75011">
    <property type="entry name" value="3-carboxy-cis,cis-mucoante lactonizing enzyme"/>
    <property type="match status" value="1"/>
</dbReference>
<accession>A0A1G1THU2</accession>
<dbReference type="Proteomes" id="UP000177506">
    <property type="component" value="Unassembled WGS sequence"/>
</dbReference>
<dbReference type="EMBL" id="MDZA01000147">
    <property type="protein sequence ID" value="OGX90435.1"/>
    <property type="molecule type" value="Genomic_DNA"/>
</dbReference>
<dbReference type="AlphaFoldDB" id="A0A1G1THU2"/>
<keyword evidence="2" id="KW-1185">Reference proteome</keyword>
<protein>
    <submittedName>
        <fullName evidence="1">Uncharacterized protein</fullName>
    </submittedName>
</protein>
<dbReference type="RefSeq" id="WP_070743016.1">
    <property type="nucleotide sequence ID" value="NZ_MDZA01000147.1"/>
</dbReference>
<name>A0A1G1THU2_9BACT</name>
<dbReference type="OrthoDB" id="9765926at2"/>
<evidence type="ECO:0000313" key="1">
    <source>
        <dbReference type="EMBL" id="OGX90435.1"/>
    </source>
</evidence>
<feature type="non-terminal residue" evidence="1">
    <location>
        <position position="436"/>
    </location>
</feature>
<evidence type="ECO:0000313" key="2">
    <source>
        <dbReference type="Proteomes" id="UP000177506"/>
    </source>
</evidence>